<reference evidence="1 2" key="1">
    <citation type="submission" date="2018-06" db="EMBL/GenBank/DDBJ databases">
        <authorList>
            <consortium name="Pathogen Informatics"/>
            <person name="Doyle S."/>
        </authorList>
    </citation>
    <scope>NUCLEOTIDE SEQUENCE [LARGE SCALE GENOMIC DNA]</scope>
    <source>
        <strain evidence="1 2">NCTC10865</strain>
    </source>
</reference>
<proteinExistence type="predicted"/>
<evidence type="ECO:0000313" key="2">
    <source>
        <dbReference type="Proteomes" id="UP000254159"/>
    </source>
</evidence>
<organism evidence="1 2">
    <name type="scientific">Escherichia coli</name>
    <dbReference type="NCBI Taxonomy" id="562"/>
    <lineage>
        <taxon>Bacteria</taxon>
        <taxon>Pseudomonadati</taxon>
        <taxon>Pseudomonadota</taxon>
        <taxon>Gammaproteobacteria</taxon>
        <taxon>Enterobacterales</taxon>
        <taxon>Enterobacteriaceae</taxon>
        <taxon>Escherichia</taxon>
    </lineage>
</organism>
<dbReference type="EMBL" id="UGCD01000002">
    <property type="protein sequence ID" value="STI15199.1"/>
    <property type="molecule type" value="Genomic_DNA"/>
</dbReference>
<sequence>MGRWILMPRPKINGIELNKRDINIRQVYVTIRHIASESDENYKEISIMVLIFVDKDSNMNMTKGALILSLSFCLPHVVQFRKISKAITNLIFKKVLLLFITSRGYMLVNKRALVGRLSTLSMAKRIRC</sequence>
<keyword evidence="1" id="KW-0449">Lipoprotein</keyword>
<dbReference type="AlphaFoldDB" id="A0A376RB89"/>
<evidence type="ECO:0000313" key="1">
    <source>
        <dbReference type="EMBL" id="STI15199.1"/>
    </source>
</evidence>
<name>A0A376RB89_ECOLX</name>
<accession>A0A376RB89</accession>
<gene>
    <name evidence="1" type="ORF">NCTC10865_00407</name>
</gene>
<protein>
    <submittedName>
        <fullName evidence="1">Slp family outer membrane lipoprotein</fullName>
    </submittedName>
</protein>
<dbReference type="Proteomes" id="UP000254159">
    <property type="component" value="Unassembled WGS sequence"/>
</dbReference>